<protein>
    <submittedName>
        <fullName evidence="2">Uncharacterized protein</fullName>
    </submittedName>
</protein>
<feature type="transmembrane region" description="Helical" evidence="1">
    <location>
        <begin position="38"/>
        <end position="57"/>
    </location>
</feature>
<dbReference type="EMBL" id="CAKLDI010000002">
    <property type="protein sequence ID" value="CAH0535113.1"/>
    <property type="molecule type" value="Genomic_DNA"/>
</dbReference>
<sequence length="73" mass="7986">MKNKVLGAIAMIWGALILMNFFTHLHEMTSGAYSTGKMAGVIFGCLLLAAGIHTFFFRKAAAKNTTQHDEPSR</sequence>
<organism evidence="2 3">
    <name type="scientific">Vibrio stylophorae</name>
    <dbReference type="NCBI Taxonomy" id="659351"/>
    <lineage>
        <taxon>Bacteria</taxon>
        <taxon>Pseudomonadati</taxon>
        <taxon>Pseudomonadota</taxon>
        <taxon>Gammaproteobacteria</taxon>
        <taxon>Vibrionales</taxon>
        <taxon>Vibrionaceae</taxon>
        <taxon>Vibrio</taxon>
    </lineage>
</organism>
<gene>
    <name evidence="2" type="ORF">VST7929_02774</name>
</gene>
<feature type="transmembrane region" description="Helical" evidence="1">
    <location>
        <begin position="5"/>
        <end position="26"/>
    </location>
</feature>
<comment type="caution">
    <text evidence="2">The sequence shown here is derived from an EMBL/GenBank/DDBJ whole genome shotgun (WGS) entry which is preliminary data.</text>
</comment>
<reference evidence="2" key="1">
    <citation type="submission" date="2021-11" db="EMBL/GenBank/DDBJ databases">
        <authorList>
            <person name="Rodrigo-Torres L."/>
            <person name="Arahal R. D."/>
            <person name="Lucena T."/>
        </authorList>
    </citation>
    <scope>NUCLEOTIDE SEQUENCE</scope>
    <source>
        <strain evidence="2">CECT 7929</strain>
    </source>
</reference>
<evidence type="ECO:0000256" key="1">
    <source>
        <dbReference type="SAM" id="Phobius"/>
    </source>
</evidence>
<dbReference type="Proteomes" id="UP000838672">
    <property type="component" value="Unassembled WGS sequence"/>
</dbReference>
<keyword evidence="1" id="KW-0472">Membrane</keyword>
<name>A0ABN8DVK6_9VIBR</name>
<keyword evidence="1" id="KW-1133">Transmembrane helix</keyword>
<evidence type="ECO:0000313" key="3">
    <source>
        <dbReference type="Proteomes" id="UP000838672"/>
    </source>
</evidence>
<keyword evidence="1" id="KW-0812">Transmembrane</keyword>
<accession>A0ABN8DVK6</accession>
<evidence type="ECO:0000313" key="2">
    <source>
        <dbReference type="EMBL" id="CAH0535113.1"/>
    </source>
</evidence>
<keyword evidence="3" id="KW-1185">Reference proteome</keyword>
<proteinExistence type="predicted"/>
<dbReference type="RefSeq" id="WP_237467973.1">
    <property type="nucleotide sequence ID" value="NZ_CAKLDI010000002.1"/>
</dbReference>